<name>A0A4Y4AZH2_9FLAO</name>
<feature type="transmembrane region" description="Helical" evidence="1">
    <location>
        <begin position="86"/>
        <end position="108"/>
    </location>
</feature>
<dbReference type="Proteomes" id="UP000316775">
    <property type="component" value="Unassembled WGS sequence"/>
</dbReference>
<keyword evidence="1" id="KW-0472">Membrane</keyword>
<comment type="caution">
    <text evidence="2">The sequence shown here is derived from an EMBL/GenBank/DDBJ whole genome shotgun (WGS) entry which is preliminary data.</text>
</comment>
<dbReference type="RefSeq" id="WP_073243648.1">
    <property type="nucleotide sequence ID" value="NZ_BJNP01000017.1"/>
</dbReference>
<evidence type="ECO:0000313" key="3">
    <source>
        <dbReference type="Proteomes" id="UP000316775"/>
    </source>
</evidence>
<evidence type="ECO:0000256" key="1">
    <source>
        <dbReference type="SAM" id="Phobius"/>
    </source>
</evidence>
<feature type="transmembrane region" description="Helical" evidence="1">
    <location>
        <begin position="34"/>
        <end position="59"/>
    </location>
</feature>
<feature type="transmembrane region" description="Helical" evidence="1">
    <location>
        <begin position="205"/>
        <end position="231"/>
    </location>
</feature>
<dbReference type="OrthoDB" id="1331669at2"/>
<accession>A0A4Y4AZH2</accession>
<dbReference type="EMBL" id="BJNP01000017">
    <property type="protein sequence ID" value="GEC72287.1"/>
    <property type="molecule type" value="Genomic_DNA"/>
</dbReference>
<gene>
    <name evidence="2" type="ORF">FFL01_18260</name>
</gene>
<keyword evidence="3" id="KW-1185">Reference proteome</keyword>
<proteinExistence type="predicted"/>
<evidence type="ECO:0008006" key="4">
    <source>
        <dbReference type="Google" id="ProtNLM"/>
    </source>
</evidence>
<dbReference type="AlphaFoldDB" id="A0A4Y4AZH2"/>
<feature type="transmembrane region" description="Helical" evidence="1">
    <location>
        <begin position="137"/>
        <end position="155"/>
    </location>
</feature>
<protein>
    <recommendedName>
        <fullName evidence="4">Beta-carotene 15,15'-monooxygenase</fullName>
    </recommendedName>
</protein>
<keyword evidence="1" id="KW-1133">Transmembrane helix</keyword>
<feature type="transmembrane region" description="Helical" evidence="1">
    <location>
        <begin position="161"/>
        <end position="184"/>
    </location>
</feature>
<keyword evidence="1" id="KW-0812">Transmembrane</keyword>
<dbReference type="STRING" id="983.SAMN05443543_103317"/>
<evidence type="ECO:0000313" key="2">
    <source>
        <dbReference type="EMBL" id="GEC72287.1"/>
    </source>
</evidence>
<organism evidence="2 3">
    <name type="scientific">Flavobacterium flevense</name>
    <dbReference type="NCBI Taxonomy" id="983"/>
    <lineage>
        <taxon>Bacteria</taxon>
        <taxon>Pseudomonadati</taxon>
        <taxon>Bacteroidota</taxon>
        <taxon>Flavobacteriia</taxon>
        <taxon>Flavobacteriales</taxon>
        <taxon>Flavobacteriaceae</taxon>
        <taxon>Flavobacterium</taxon>
    </lineage>
</organism>
<sequence>MKSNREQIQDLKKNGYPLTLETVFNLAFENYKKIAIYAGSLFLVGTALFLIIAATIIHYTYGLANFQELIQNPENLDPKNFSDEFITAYIISMTLLGCFIRPVFAGFIKMAHCAQKDEEFHVATIFSYYKWSYFKELFSATFIISIFNTGITFIMEASGIPVLGMLASISIGLLTILSVPLIIFSNFSAVESINTSIVLTLKQPLLLLGLLMIAYLFCITGFFIFFIGLFFTFPFLYSMYYAIYSSIIGFND</sequence>
<reference evidence="2 3" key="1">
    <citation type="submission" date="2019-06" db="EMBL/GenBank/DDBJ databases">
        <title>Whole genome shotgun sequence of Flavobacterium flevense NBRC 14960.</title>
        <authorList>
            <person name="Hosoyama A."/>
            <person name="Uohara A."/>
            <person name="Ohji S."/>
            <person name="Ichikawa N."/>
        </authorList>
    </citation>
    <scope>NUCLEOTIDE SEQUENCE [LARGE SCALE GENOMIC DNA]</scope>
    <source>
        <strain evidence="2 3">NBRC 14960</strain>
    </source>
</reference>